<reference evidence="1 2" key="1">
    <citation type="submission" date="2021-02" db="EMBL/GenBank/DDBJ databases">
        <title>Complete genome of Desulfoluna sp. strain ASN36.</title>
        <authorList>
            <person name="Takahashi A."/>
            <person name="Kojima H."/>
            <person name="Fukui M."/>
        </authorList>
    </citation>
    <scope>NUCLEOTIDE SEQUENCE [LARGE SCALE GENOMIC DNA]</scope>
    <source>
        <strain evidence="1 2">ASN36</strain>
    </source>
</reference>
<proteinExistence type="predicted"/>
<sequence length="107" mass="12375">MERYQNECFLALYNYWNPGYAVKPDRRQVEQHSPKDQQLMEAYQDTISILKNENQSLHKQLRFMMGGGPGLQRNSQEADPTPPAWVVSEPYSGGVWEQDVRVCPVCV</sequence>
<organism evidence="1 2">
    <name type="scientific">Desulfoluna limicola</name>
    <dbReference type="NCBI Taxonomy" id="2810562"/>
    <lineage>
        <taxon>Bacteria</taxon>
        <taxon>Pseudomonadati</taxon>
        <taxon>Thermodesulfobacteriota</taxon>
        <taxon>Desulfobacteria</taxon>
        <taxon>Desulfobacterales</taxon>
        <taxon>Desulfolunaceae</taxon>
        <taxon>Desulfoluna</taxon>
    </lineage>
</organism>
<evidence type="ECO:0008006" key="3">
    <source>
        <dbReference type="Google" id="ProtNLM"/>
    </source>
</evidence>
<dbReference type="EMBL" id="AP024488">
    <property type="protein sequence ID" value="BCS94528.1"/>
    <property type="molecule type" value="Genomic_DNA"/>
</dbReference>
<evidence type="ECO:0000313" key="2">
    <source>
        <dbReference type="Proteomes" id="UP001320148"/>
    </source>
</evidence>
<protein>
    <recommendedName>
        <fullName evidence="3">Transposase</fullName>
    </recommendedName>
</protein>
<gene>
    <name evidence="1" type="ORF">DSLASN_01600</name>
</gene>
<dbReference type="Proteomes" id="UP001320148">
    <property type="component" value="Chromosome"/>
</dbReference>
<accession>A0ABM7PBP4</accession>
<name>A0ABM7PBP4_9BACT</name>
<evidence type="ECO:0000313" key="1">
    <source>
        <dbReference type="EMBL" id="BCS94528.1"/>
    </source>
</evidence>
<keyword evidence="2" id="KW-1185">Reference proteome</keyword>